<evidence type="ECO:0000256" key="1">
    <source>
        <dbReference type="ARBA" id="ARBA00012528"/>
    </source>
</evidence>
<dbReference type="PROSITE" id="PS50887">
    <property type="entry name" value="GGDEF"/>
    <property type="match status" value="1"/>
</dbReference>
<dbReference type="Proteomes" id="UP000307378">
    <property type="component" value="Unassembled WGS sequence"/>
</dbReference>
<dbReference type="SUPFAM" id="SSF55073">
    <property type="entry name" value="Nucleotide cyclase"/>
    <property type="match status" value="1"/>
</dbReference>
<organism evidence="6 7">
    <name type="scientific">Rhizobium rosettiformans W3</name>
    <dbReference type="NCBI Taxonomy" id="538378"/>
    <lineage>
        <taxon>Bacteria</taxon>
        <taxon>Pseudomonadati</taxon>
        <taxon>Pseudomonadota</taxon>
        <taxon>Alphaproteobacteria</taxon>
        <taxon>Hyphomicrobiales</taxon>
        <taxon>Rhizobiaceae</taxon>
        <taxon>Rhizobium/Agrobacterium group</taxon>
        <taxon>Rhizobium</taxon>
    </lineage>
</organism>
<feature type="transmembrane region" description="Helical" evidence="4">
    <location>
        <begin position="96"/>
        <end position="117"/>
    </location>
</feature>
<dbReference type="SMART" id="SM00267">
    <property type="entry name" value="GGDEF"/>
    <property type="match status" value="1"/>
</dbReference>
<feature type="transmembrane region" description="Helical" evidence="4">
    <location>
        <begin position="188"/>
        <end position="210"/>
    </location>
</feature>
<dbReference type="Pfam" id="PF00990">
    <property type="entry name" value="GGDEF"/>
    <property type="match status" value="1"/>
</dbReference>
<dbReference type="GO" id="GO:0005886">
    <property type="term" value="C:plasma membrane"/>
    <property type="evidence" value="ECO:0007669"/>
    <property type="project" value="TreeGrafter"/>
</dbReference>
<evidence type="ECO:0000313" key="6">
    <source>
        <dbReference type="EMBL" id="THV35419.1"/>
    </source>
</evidence>
<feature type="transmembrane region" description="Helical" evidence="4">
    <location>
        <begin position="129"/>
        <end position="146"/>
    </location>
</feature>
<name>A0A4S8Q466_9HYPH</name>
<comment type="catalytic activity">
    <reaction evidence="2">
        <text>2 GTP = 3',3'-c-di-GMP + 2 diphosphate</text>
        <dbReference type="Rhea" id="RHEA:24898"/>
        <dbReference type="ChEBI" id="CHEBI:33019"/>
        <dbReference type="ChEBI" id="CHEBI:37565"/>
        <dbReference type="ChEBI" id="CHEBI:58805"/>
        <dbReference type="EC" id="2.7.7.65"/>
    </reaction>
</comment>
<dbReference type="InterPro" id="IPR000160">
    <property type="entry name" value="GGDEF_dom"/>
</dbReference>
<feature type="transmembrane region" description="Helical" evidence="4">
    <location>
        <begin position="279"/>
        <end position="298"/>
    </location>
</feature>
<proteinExistence type="predicted"/>
<sequence length="487" mass="51696">MSGGSERDAPNASGGPIGKRGSKGKRKVGDSTSSSCLPDESEMPMTGGWWRFVLPLCVEGDAAMHGAAGCVQQSAIFALLSLVVSVPPGRLMHLDLATILILHPLSLTVGALCFLYLRFRSRRSRGLGKMAIASLVLAAASVLAGASEQGVLAYATWTYTTSIVTPIAYVLMLAGLTNVVTEDRAGRVWWLLAVPALITIAAFLTEFPLVREYRGAVFLTCMGGFSAACGALVLADPKCQTLTSRYGLAAAFGFKALTAMATFGALLRPDVFQVTPAGAFLVLILCQFAIAMFVLILVQERAEQRLIALTETDSLTGIRNRHWMMDRLPRQAASGSAYVIIDIDHFKQVNDQYGHLAGDAVLTAVAQAMTDLLGEEAILARMGGEEFGLYLPDTSEVSALQAAEHLRTRIASLSIAHEGTTIPVTLSAGVATAPLPMSVTQLIARADEALYAAKRSGRNRVVEARLDAAAVEGAAAFDRIMLTESFA</sequence>
<dbReference type="PANTHER" id="PTHR45138:SF9">
    <property type="entry name" value="DIGUANYLATE CYCLASE DGCM-RELATED"/>
    <property type="match status" value="1"/>
</dbReference>
<dbReference type="InterPro" id="IPR043128">
    <property type="entry name" value="Rev_trsase/Diguanyl_cyclase"/>
</dbReference>
<keyword evidence="4" id="KW-0812">Transmembrane</keyword>
<dbReference type="GO" id="GO:1902201">
    <property type="term" value="P:negative regulation of bacterial-type flagellum-dependent cell motility"/>
    <property type="evidence" value="ECO:0007669"/>
    <property type="project" value="TreeGrafter"/>
</dbReference>
<dbReference type="CDD" id="cd01949">
    <property type="entry name" value="GGDEF"/>
    <property type="match status" value="1"/>
</dbReference>
<dbReference type="EC" id="2.7.7.65" evidence="1"/>
<dbReference type="EMBL" id="STGU01000006">
    <property type="protein sequence ID" value="THV35419.1"/>
    <property type="molecule type" value="Genomic_DNA"/>
</dbReference>
<feature type="transmembrane region" description="Helical" evidence="4">
    <location>
        <begin position="246"/>
        <end position="267"/>
    </location>
</feature>
<feature type="transmembrane region" description="Helical" evidence="4">
    <location>
        <begin position="152"/>
        <end position="176"/>
    </location>
</feature>
<evidence type="ECO:0000313" key="7">
    <source>
        <dbReference type="Proteomes" id="UP000307378"/>
    </source>
</evidence>
<feature type="region of interest" description="Disordered" evidence="3">
    <location>
        <begin position="1"/>
        <end position="40"/>
    </location>
</feature>
<feature type="transmembrane region" description="Helical" evidence="4">
    <location>
        <begin position="216"/>
        <end position="234"/>
    </location>
</feature>
<dbReference type="FunFam" id="3.30.70.270:FF:000001">
    <property type="entry name" value="Diguanylate cyclase domain protein"/>
    <property type="match status" value="1"/>
</dbReference>
<keyword evidence="4" id="KW-1133">Transmembrane helix</keyword>
<reference evidence="6 7" key="1">
    <citation type="submission" date="2019-04" db="EMBL/GenBank/DDBJ databases">
        <title>genome sequence of strain W3.</title>
        <authorList>
            <person name="Gao J."/>
            <person name="Sun J."/>
        </authorList>
    </citation>
    <scope>NUCLEOTIDE SEQUENCE [LARGE SCALE GENOMIC DNA]</scope>
    <source>
        <strain evidence="6 7">W3</strain>
    </source>
</reference>
<evidence type="ECO:0000256" key="2">
    <source>
        <dbReference type="ARBA" id="ARBA00034247"/>
    </source>
</evidence>
<dbReference type="GO" id="GO:0052621">
    <property type="term" value="F:diguanylate cyclase activity"/>
    <property type="evidence" value="ECO:0007669"/>
    <property type="project" value="UniProtKB-EC"/>
</dbReference>
<dbReference type="AlphaFoldDB" id="A0A4S8Q466"/>
<dbReference type="PANTHER" id="PTHR45138">
    <property type="entry name" value="REGULATORY COMPONENTS OF SENSORY TRANSDUCTION SYSTEM"/>
    <property type="match status" value="1"/>
</dbReference>
<dbReference type="InterPro" id="IPR050469">
    <property type="entry name" value="Diguanylate_Cyclase"/>
</dbReference>
<dbReference type="Gene3D" id="3.30.70.270">
    <property type="match status" value="1"/>
</dbReference>
<accession>A0A4S8Q466</accession>
<dbReference type="GO" id="GO:0043709">
    <property type="term" value="P:cell adhesion involved in single-species biofilm formation"/>
    <property type="evidence" value="ECO:0007669"/>
    <property type="project" value="TreeGrafter"/>
</dbReference>
<dbReference type="NCBIfam" id="TIGR00254">
    <property type="entry name" value="GGDEF"/>
    <property type="match status" value="1"/>
</dbReference>
<dbReference type="InterPro" id="IPR029787">
    <property type="entry name" value="Nucleotide_cyclase"/>
</dbReference>
<evidence type="ECO:0000256" key="3">
    <source>
        <dbReference type="SAM" id="MobiDB-lite"/>
    </source>
</evidence>
<protein>
    <recommendedName>
        <fullName evidence="1">diguanylate cyclase</fullName>
        <ecNumber evidence="1">2.7.7.65</ecNumber>
    </recommendedName>
</protein>
<comment type="caution">
    <text evidence="6">The sequence shown here is derived from an EMBL/GenBank/DDBJ whole genome shotgun (WGS) entry which is preliminary data.</text>
</comment>
<evidence type="ECO:0000256" key="4">
    <source>
        <dbReference type="SAM" id="Phobius"/>
    </source>
</evidence>
<evidence type="ECO:0000259" key="5">
    <source>
        <dbReference type="PROSITE" id="PS50887"/>
    </source>
</evidence>
<keyword evidence="4" id="KW-0472">Membrane</keyword>
<feature type="domain" description="GGDEF" evidence="5">
    <location>
        <begin position="334"/>
        <end position="466"/>
    </location>
</feature>
<gene>
    <name evidence="6" type="ORF">FAA86_12870</name>
</gene>